<evidence type="ECO:0000256" key="2">
    <source>
        <dbReference type="ARBA" id="ARBA00022771"/>
    </source>
</evidence>
<dbReference type="RefSeq" id="XP_008080174.1">
    <property type="nucleotide sequence ID" value="XM_008081983.1"/>
</dbReference>
<dbReference type="InterPro" id="IPR041677">
    <property type="entry name" value="DNA2/NAM7_AAA_11"/>
</dbReference>
<dbReference type="GO" id="GO:0031048">
    <property type="term" value="P:regulatory ncRNA-mediated heterochromatin formation"/>
    <property type="evidence" value="ECO:0007669"/>
    <property type="project" value="TreeGrafter"/>
</dbReference>
<dbReference type="SMART" id="SM00356">
    <property type="entry name" value="ZnF_C3H1"/>
    <property type="match status" value="1"/>
</dbReference>
<feature type="compositionally biased region" description="Basic and acidic residues" evidence="5">
    <location>
        <begin position="1147"/>
        <end position="1157"/>
    </location>
</feature>
<protein>
    <submittedName>
        <fullName evidence="7">p-loop containing nucleoside triphosphate hydrolase</fullName>
    </submittedName>
</protein>
<evidence type="ECO:0000256" key="1">
    <source>
        <dbReference type="ARBA" id="ARBA00022723"/>
    </source>
</evidence>
<dbReference type="OMA" id="FHRFEGL"/>
<dbReference type="SUPFAM" id="SSF52540">
    <property type="entry name" value="P-loop containing nucleoside triphosphate hydrolases"/>
    <property type="match status" value="1"/>
</dbReference>
<feature type="compositionally biased region" description="Low complexity" evidence="5">
    <location>
        <begin position="29"/>
        <end position="48"/>
    </location>
</feature>
<dbReference type="Gene3D" id="3.40.50.300">
    <property type="entry name" value="P-loop containing nucleotide triphosphate hydrolases"/>
    <property type="match status" value="2"/>
</dbReference>
<evidence type="ECO:0000256" key="5">
    <source>
        <dbReference type="SAM" id="MobiDB-lite"/>
    </source>
</evidence>
<reference evidence="7 8" key="1">
    <citation type="journal article" date="2013" name="BMC Genomics">
        <title>Genomics-driven discovery of the pneumocandin biosynthetic gene cluster in the fungus Glarea lozoyensis.</title>
        <authorList>
            <person name="Chen L."/>
            <person name="Yue Q."/>
            <person name="Zhang X."/>
            <person name="Xiang M."/>
            <person name="Wang C."/>
            <person name="Li S."/>
            <person name="Che Y."/>
            <person name="Ortiz-Lopez F.J."/>
            <person name="Bills G.F."/>
            <person name="Liu X."/>
            <person name="An Z."/>
        </authorList>
    </citation>
    <scope>NUCLEOTIDE SEQUENCE [LARGE SCALE GENOMIC DNA]</scope>
    <source>
        <strain evidence="8">ATCC 20868 / MF5171</strain>
    </source>
</reference>
<evidence type="ECO:0000256" key="4">
    <source>
        <dbReference type="PROSITE-ProRule" id="PRU00723"/>
    </source>
</evidence>
<dbReference type="InterPro" id="IPR000571">
    <property type="entry name" value="Znf_CCCH"/>
</dbReference>
<sequence>MADSGDRWRGSRSRSGAGGRGWGRGTESGRGQNRQRGGNFGARGSTTGRGERRNTRGEGGNLHRGRTRLCRFIEHGKHCLYGDNCSFSHDTANTSSSSSTGGLADTPEQCRDREDYHGWKRLIKRPPMPNDLHTIGMIWQGALKILDEGDRNWKQMVPRDLDSEENHGRDHMDSLLSMSSNDHGQTTFVTLAQPFLSVFTHSAMLDCLSVDTFVGNLYSFISGTNGSRVIPFLTRLCTNLANAYGNAEISKDFVETALAATLILLREILKREQRAAFHEGLPDLINFVENTADTTGIGKADRVHHIILNQSREIRAIIARVNGLLPSVPAPTVDGVSTTILKYTYPRQVIVPGGKHDNDHGDITKIKILPTEDEIRSDEPEFLPTTDLDQPHFLNDPVARHLDTQFRLLHHDIFGELKVALAGLIHSITDDPKLLESWKLNLGDMRAYAYPNAYLAHVSNENRDFEAHVSFSQIQALLKKTASQRCEWWDNSSRLEEGALLCFVSSIGNRTSLLFLTVSKKCTNAKKDRSLTSDDWKSTIVTKLATRSQSDLETMIKFSCQGTRGALIDFPGILLATFVPILENLQTMYRSGRLPFQQWILPNRQTHKSAKATNIPPPLYARTHRFSFSLDSILEPAGLGSGLSYSPEDGYEANSAGVLSEIEERTSLDRAQCEALIAALTREFALLQGPPGTGKTYLGVKLMSVILACKAKADLGPVVVVCYTNHALDQFLEHLIEIGIDKIIRIGGQSKSSLLEGKNLRVVAQGEAKTKSEGYLLAQSYRRLDEDQQQINSLLGLLHATKKKPEWVNLKHHIERRHPRIFTQFSRFDEDGFETVGKEPFQKVLAATSLSFTSKPGKTSIASRRLNAIDWWNLGHEIREQQENIHGEINRRVLQTADVIGVTTTGLARGISVLQRVHSKIIICEEAGEVMEPHMISAMLPYVEHFIQIGDHQQLRPQINNHGLSIESKRGNPYQLDRSQFERLSMGETGRPAFPVAQLNVQRRMRPEVSTLIQSTLYPRLIDHGTTKTFPDVVGMRENVFWLDHTNMEEQPSADRHQKSRSNDWEVDMIHALVRHIVRQGVYSSSQIAVLTPYTGQLQKLRAKMRSDFEVVLSERDEEKLTQDGFDHYEDVSAAEESQTIENRSTPLEKKKLSEML</sequence>
<evidence type="ECO:0000313" key="7">
    <source>
        <dbReference type="EMBL" id="EPE32162.1"/>
    </source>
</evidence>
<proteinExistence type="predicted"/>
<gene>
    <name evidence="7" type="ORF">GLAREA_07295</name>
</gene>
<feature type="compositionally biased region" description="Gly residues" evidence="5">
    <location>
        <begin position="16"/>
        <end position="28"/>
    </location>
</feature>
<keyword evidence="1 4" id="KW-0479">Metal-binding</keyword>
<evidence type="ECO:0000313" key="8">
    <source>
        <dbReference type="Proteomes" id="UP000016922"/>
    </source>
</evidence>
<dbReference type="EMBL" id="KE145359">
    <property type="protein sequence ID" value="EPE32162.1"/>
    <property type="molecule type" value="Genomic_DNA"/>
</dbReference>
<dbReference type="GeneID" id="19466348"/>
<feature type="region of interest" description="Disordered" evidence="5">
    <location>
        <begin position="1122"/>
        <end position="1157"/>
    </location>
</feature>
<dbReference type="HOGENOM" id="CLU_001490_2_0_1"/>
<dbReference type="GO" id="GO:0016787">
    <property type="term" value="F:hydrolase activity"/>
    <property type="evidence" value="ECO:0007669"/>
    <property type="project" value="UniProtKB-KW"/>
</dbReference>
<dbReference type="GO" id="GO:0008270">
    <property type="term" value="F:zinc ion binding"/>
    <property type="evidence" value="ECO:0007669"/>
    <property type="project" value="UniProtKB-KW"/>
</dbReference>
<organism evidence="7 8">
    <name type="scientific">Glarea lozoyensis (strain ATCC 20868 / MF5171)</name>
    <dbReference type="NCBI Taxonomy" id="1116229"/>
    <lineage>
        <taxon>Eukaryota</taxon>
        <taxon>Fungi</taxon>
        <taxon>Dikarya</taxon>
        <taxon>Ascomycota</taxon>
        <taxon>Pezizomycotina</taxon>
        <taxon>Leotiomycetes</taxon>
        <taxon>Helotiales</taxon>
        <taxon>Helotiaceae</taxon>
        <taxon>Glarea</taxon>
    </lineage>
</organism>
<feature type="compositionally biased region" description="Basic and acidic residues" evidence="5">
    <location>
        <begin position="1122"/>
        <end position="1131"/>
    </location>
</feature>
<dbReference type="InterPro" id="IPR027417">
    <property type="entry name" value="P-loop_NTPase"/>
</dbReference>
<feature type="compositionally biased region" description="Polar residues" evidence="5">
    <location>
        <begin position="1136"/>
        <end position="1146"/>
    </location>
</feature>
<dbReference type="KEGG" id="glz:GLAREA_07295"/>
<dbReference type="SUPFAM" id="SSF90229">
    <property type="entry name" value="CCCH zinc finger"/>
    <property type="match status" value="1"/>
</dbReference>
<evidence type="ECO:0000259" key="6">
    <source>
        <dbReference type="PROSITE" id="PS50103"/>
    </source>
</evidence>
<dbReference type="InterPro" id="IPR036855">
    <property type="entry name" value="Znf_CCCH_sf"/>
</dbReference>
<evidence type="ECO:0000256" key="3">
    <source>
        <dbReference type="ARBA" id="ARBA00022833"/>
    </source>
</evidence>
<keyword evidence="8" id="KW-1185">Reference proteome</keyword>
<feature type="domain" description="C3H1-type" evidence="6">
    <location>
        <begin position="64"/>
        <end position="92"/>
    </location>
</feature>
<dbReference type="AlphaFoldDB" id="S3D0V6"/>
<dbReference type="InterPro" id="IPR045055">
    <property type="entry name" value="DNA2/NAM7-like"/>
</dbReference>
<dbReference type="OrthoDB" id="2423195at2759"/>
<dbReference type="PANTHER" id="PTHR10887">
    <property type="entry name" value="DNA2/NAM7 HELICASE FAMILY"/>
    <property type="match status" value="1"/>
</dbReference>
<dbReference type="InterPro" id="IPR041679">
    <property type="entry name" value="DNA2/NAM7-like_C"/>
</dbReference>
<dbReference type="Proteomes" id="UP000016922">
    <property type="component" value="Unassembled WGS sequence"/>
</dbReference>
<dbReference type="PROSITE" id="PS50103">
    <property type="entry name" value="ZF_C3H1"/>
    <property type="match status" value="1"/>
</dbReference>
<name>S3D0V6_GLAL2</name>
<dbReference type="CDD" id="cd17936">
    <property type="entry name" value="EEXXEc_NFX1"/>
    <property type="match status" value="1"/>
</dbReference>
<dbReference type="GO" id="GO:0004386">
    <property type="term" value="F:helicase activity"/>
    <property type="evidence" value="ECO:0007669"/>
    <property type="project" value="InterPro"/>
</dbReference>
<dbReference type="Pfam" id="PF13086">
    <property type="entry name" value="AAA_11"/>
    <property type="match status" value="1"/>
</dbReference>
<keyword evidence="3 4" id="KW-0862">Zinc</keyword>
<dbReference type="GO" id="GO:0031380">
    <property type="term" value="C:nuclear RNA-directed RNA polymerase complex"/>
    <property type="evidence" value="ECO:0007669"/>
    <property type="project" value="TreeGrafter"/>
</dbReference>
<dbReference type="PANTHER" id="PTHR10887:SF445">
    <property type="entry name" value="NFX1-TYPE ZINC FINGER-CONTAINING PROTEIN 1"/>
    <property type="match status" value="1"/>
</dbReference>
<keyword evidence="2 4" id="KW-0863">Zinc-finger</keyword>
<accession>S3D0V6</accession>
<dbReference type="eggNOG" id="KOG1807">
    <property type="taxonomic scope" value="Eukaryota"/>
</dbReference>
<feature type="zinc finger region" description="C3H1-type" evidence="4">
    <location>
        <begin position="64"/>
        <end position="92"/>
    </location>
</feature>
<keyword evidence="7" id="KW-0378">Hydrolase</keyword>
<dbReference type="Pfam" id="PF13087">
    <property type="entry name" value="AAA_12"/>
    <property type="match status" value="1"/>
</dbReference>
<feature type="region of interest" description="Disordered" evidence="5">
    <location>
        <begin position="1"/>
        <end position="63"/>
    </location>
</feature>